<protein>
    <submittedName>
        <fullName evidence="1">Pco128534b</fullName>
    </submittedName>
</protein>
<dbReference type="EMBL" id="GBRH01220946">
    <property type="protein sequence ID" value="JAD76949.1"/>
    <property type="molecule type" value="Transcribed_RNA"/>
</dbReference>
<evidence type="ECO:0000313" key="1">
    <source>
        <dbReference type="EMBL" id="JAD76949.1"/>
    </source>
</evidence>
<name>A0A0A9CKV2_ARUDO</name>
<reference evidence="1" key="2">
    <citation type="journal article" date="2015" name="Data Brief">
        <title>Shoot transcriptome of the giant reed, Arundo donax.</title>
        <authorList>
            <person name="Barrero R.A."/>
            <person name="Guerrero F.D."/>
            <person name="Moolhuijzen P."/>
            <person name="Goolsby J.A."/>
            <person name="Tidwell J."/>
            <person name="Bellgard S.E."/>
            <person name="Bellgard M.I."/>
        </authorList>
    </citation>
    <scope>NUCLEOTIDE SEQUENCE</scope>
    <source>
        <tissue evidence="1">Shoot tissue taken approximately 20 cm above the soil surface</tissue>
    </source>
</reference>
<sequence>MLHQRHCRRLCQQRCHCHPLRLNLFVQLIESISCDGVPDSERRHSKALHHVLADSALHCREWYRRPQRHIRPCSSHWCRLLGRSRRGLNILGHNSPAWA</sequence>
<proteinExistence type="predicted"/>
<reference evidence="1" key="1">
    <citation type="submission" date="2014-09" db="EMBL/GenBank/DDBJ databases">
        <authorList>
            <person name="Magalhaes I.L.F."/>
            <person name="Oliveira U."/>
            <person name="Santos F.R."/>
            <person name="Vidigal T.H.D.A."/>
            <person name="Brescovit A.D."/>
            <person name="Santos A.J."/>
        </authorList>
    </citation>
    <scope>NUCLEOTIDE SEQUENCE</scope>
    <source>
        <tissue evidence="1">Shoot tissue taken approximately 20 cm above the soil surface</tissue>
    </source>
</reference>
<accession>A0A0A9CKV2</accession>
<dbReference type="AlphaFoldDB" id="A0A0A9CKV2"/>
<organism evidence="1">
    <name type="scientific">Arundo donax</name>
    <name type="common">Giant reed</name>
    <name type="synonym">Donax arundinaceus</name>
    <dbReference type="NCBI Taxonomy" id="35708"/>
    <lineage>
        <taxon>Eukaryota</taxon>
        <taxon>Viridiplantae</taxon>
        <taxon>Streptophyta</taxon>
        <taxon>Embryophyta</taxon>
        <taxon>Tracheophyta</taxon>
        <taxon>Spermatophyta</taxon>
        <taxon>Magnoliopsida</taxon>
        <taxon>Liliopsida</taxon>
        <taxon>Poales</taxon>
        <taxon>Poaceae</taxon>
        <taxon>PACMAD clade</taxon>
        <taxon>Arundinoideae</taxon>
        <taxon>Arundineae</taxon>
        <taxon>Arundo</taxon>
    </lineage>
</organism>